<dbReference type="GO" id="GO:0141197">
    <property type="term" value="F:4-hydroxy-3-methylbut-2-enyl-diphosphate synthase activity (flavodoxin)"/>
    <property type="evidence" value="ECO:0007669"/>
    <property type="project" value="UniProtKB-EC"/>
</dbReference>
<dbReference type="PIRSF" id="PIRSF004640">
    <property type="entry name" value="IspG"/>
    <property type="match status" value="1"/>
</dbReference>
<evidence type="ECO:0000256" key="2">
    <source>
        <dbReference type="ARBA" id="ARBA00022723"/>
    </source>
</evidence>
<evidence type="ECO:0000259" key="9">
    <source>
        <dbReference type="Pfam" id="PF26540"/>
    </source>
</evidence>
<dbReference type="EC" id="1.17.7.3" evidence="7"/>
<dbReference type="InterPro" id="IPR045854">
    <property type="entry name" value="NO2/SO3_Rdtase_4Fe4S_sf"/>
</dbReference>
<keyword evidence="1 7" id="KW-0004">4Fe-4S</keyword>
<dbReference type="PANTHER" id="PTHR30454">
    <property type="entry name" value="4-HYDROXY-3-METHYLBUT-2-EN-1-YL DIPHOSPHATE SYNTHASE"/>
    <property type="match status" value="1"/>
</dbReference>
<dbReference type="GO" id="GO:0005506">
    <property type="term" value="F:iron ion binding"/>
    <property type="evidence" value="ECO:0007669"/>
    <property type="project" value="InterPro"/>
</dbReference>
<comment type="function">
    <text evidence="7">Converts 2C-methyl-D-erythritol 2,4-cyclodiphosphate (ME-2,4cPP) into 1-hydroxy-2-methyl-2-(E)-butenyl 4-diphosphate.</text>
</comment>
<keyword evidence="3 7" id="KW-0560">Oxidoreductase</keyword>
<evidence type="ECO:0000313" key="11">
    <source>
        <dbReference type="Proteomes" id="UP000001933"/>
    </source>
</evidence>
<evidence type="ECO:0000256" key="4">
    <source>
        <dbReference type="ARBA" id="ARBA00023004"/>
    </source>
</evidence>
<dbReference type="STRING" id="56780.SYN_00906"/>
<protein>
    <recommendedName>
        <fullName evidence="7">4-hydroxy-3-methylbut-2-en-1-yl diphosphate synthase (flavodoxin)</fullName>
        <ecNumber evidence="7">1.17.7.3</ecNumber>
    </recommendedName>
    <alternativeName>
        <fullName evidence="7">1-hydroxy-2-methyl-2-(E)-butenyl 4-diphosphate synthase</fullName>
    </alternativeName>
</protein>
<dbReference type="Gene3D" id="3.30.413.10">
    <property type="entry name" value="Sulfite Reductase Hemoprotein, domain 1"/>
    <property type="match status" value="1"/>
</dbReference>
<evidence type="ECO:0000256" key="3">
    <source>
        <dbReference type="ARBA" id="ARBA00023002"/>
    </source>
</evidence>
<dbReference type="KEGG" id="sat:SYN_00906"/>
<dbReference type="FunFam" id="3.20.20.20:FF:000001">
    <property type="entry name" value="4-hydroxy-3-methylbut-2-en-1-yl diphosphate synthase (flavodoxin)"/>
    <property type="match status" value="1"/>
</dbReference>
<evidence type="ECO:0000256" key="5">
    <source>
        <dbReference type="ARBA" id="ARBA00023014"/>
    </source>
</evidence>
<dbReference type="Proteomes" id="UP000001933">
    <property type="component" value="Chromosome"/>
</dbReference>
<dbReference type="PANTHER" id="PTHR30454:SF0">
    <property type="entry name" value="4-HYDROXY-3-METHYLBUT-2-EN-1-YL DIPHOSPHATE SYNTHASE (FERREDOXIN), CHLOROPLASTIC"/>
    <property type="match status" value="1"/>
</dbReference>
<dbReference type="Pfam" id="PF04551">
    <property type="entry name" value="GcpE"/>
    <property type="match status" value="1"/>
</dbReference>
<feature type="binding site" evidence="7">
    <location>
        <position position="309"/>
    </location>
    <ligand>
        <name>[4Fe-4S] cluster</name>
        <dbReference type="ChEBI" id="CHEBI:49883"/>
    </ligand>
</feature>
<comment type="pathway">
    <text evidence="7">Isoprenoid biosynthesis; isopentenyl diphosphate biosynthesis via DXP pathway; isopentenyl diphosphate from 1-deoxy-D-xylulose 5-phosphate: step 5/6.</text>
</comment>
<dbReference type="RefSeq" id="WP_011417502.1">
    <property type="nucleotide sequence ID" value="NC_007759.1"/>
</dbReference>
<organism evidence="10 11">
    <name type="scientific">Syntrophus aciditrophicus (strain SB)</name>
    <dbReference type="NCBI Taxonomy" id="56780"/>
    <lineage>
        <taxon>Bacteria</taxon>
        <taxon>Pseudomonadati</taxon>
        <taxon>Thermodesulfobacteriota</taxon>
        <taxon>Syntrophia</taxon>
        <taxon>Syntrophales</taxon>
        <taxon>Syntrophaceae</taxon>
        <taxon>Syntrophus</taxon>
    </lineage>
</organism>
<dbReference type="Pfam" id="PF26540">
    <property type="entry name" value="GcpE_C"/>
    <property type="match status" value="1"/>
</dbReference>
<dbReference type="GO" id="GO:0019288">
    <property type="term" value="P:isopentenyl diphosphate biosynthetic process, methylerythritol 4-phosphate pathway"/>
    <property type="evidence" value="ECO:0007669"/>
    <property type="project" value="UniProtKB-UniRule"/>
</dbReference>
<dbReference type="FunCoup" id="Q2LTR8">
    <property type="interactions" value="322"/>
</dbReference>
<dbReference type="GO" id="GO:0051539">
    <property type="term" value="F:4 iron, 4 sulfur cluster binding"/>
    <property type="evidence" value="ECO:0007669"/>
    <property type="project" value="UniProtKB-UniRule"/>
</dbReference>
<feature type="binding site" evidence="7">
    <location>
        <position position="302"/>
    </location>
    <ligand>
        <name>[4Fe-4S] cluster</name>
        <dbReference type="ChEBI" id="CHEBI:49883"/>
    </ligand>
</feature>
<dbReference type="GO" id="GO:0046429">
    <property type="term" value="F:4-hydroxy-3-methylbut-2-en-1-yl diphosphate synthase activity (ferredoxin)"/>
    <property type="evidence" value="ECO:0007669"/>
    <property type="project" value="UniProtKB-UniRule"/>
</dbReference>
<dbReference type="OrthoDB" id="9803214at2"/>
<gene>
    <name evidence="7" type="primary">ispG</name>
    <name evidence="10" type="ORF">SYN_00906</name>
</gene>
<dbReference type="SUPFAM" id="SSF51717">
    <property type="entry name" value="Dihydropteroate synthetase-like"/>
    <property type="match status" value="1"/>
</dbReference>
<accession>Q2LTR8</accession>
<name>Q2LTR8_SYNAS</name>
<keyword evidence="2 7" id="KW-0479">Metal-binding</keyword>
<dbReference type="AlphaFoldDB" id="Q2LTR8"/>
<dbReference type="InterPro" id="IPR004588">
    <property type="entry name" value="IspG_bac-typ"/>
</dbReference>
<evidence type="ECO:0000256" key="7">
    <source>
        <dbReference type="HAMAP-Rule" id="MF_00159"/>
    </source>
</evidence>
<dbReference type="HAMAP" id="MF_00159">
    <property type="entry name" value="IspG"/>
    <property type="match status" value="1"/>
</dbReference>
<dbReference type="NCBIfam" id="NF001540">
    <property type="entry name" value="PRK00366.1"/>
    <property type="match status" value="1"/>
</dbReference>
<dbReference type="eggNOG" id="COG0821">
    <property type="taxonomic scope" value="Bacteria"/>
</dbReference>
<feature type="binding site" evidence="7">
    <location>
        <position position="267"/>
    </location>
    <ligand>
        <name>[4Fe-4S] cluster</name>
        <dbReference type="ChEBI" id="CHEBI:49883"/>
    </ligand>
</feature>
<feature type="binding site" evidence="7">
    <location>
        <position position="270"/>
    </location>
    <ligand>
        <name>[4Fe-4S] cluster</name>
        <dbReference type="ChEBI" id="CHEBI:49883"/>
    </ligand>
</feature>
<keyword evidence="11" id="KW-1185">Reference proteome</keyword>
<keyword evidence="6 7" id="KW-0414">Isoprene biosynthesis</keyword>
<evidence type="ECO:0000313" key="10">
    <source>
        <dbReference type="EMBL" id="ABC77480.1"/>
    </source>
</evidence>
<feature type="domain" description="IspG C-terminal" evidence="9">
    <location>
        <begin position="264"/>
        <end position="350"/>
    </location>
</feature>
<evidence type="ECO:0000259" key="8">
    <source>
        <dbReference type="Pfam" id="PF04551"/>
    </source>
</evidence>
<comment type="catalytic activity">
    <reaction evidence="7">
        <text>(2E)-4-hydroxy-3-methylbut-2-enyl diphosphate + oxidized [flavodoxin] + H2O + 2 H(+) = 2-C-methyl-D-erythritol 2,4-cyclic diphosphate + reduced [flavodoxin]</text>
        <dbReference type="Rhea" id="RHEA:43604"/>
        <dbReference type="Rhea" id="RHEA-COMP:10622"/>
        <dbReference type="Rhea" id="RHEA-COMP:10623"/>
        <dbReference type="ChEBI" id="CHEBI:15377"/>
        <dbReference type="ChEBI" id="CHEBI:15378"/>
        <dbReference type="ChEBI" id="CHEBI:57618"/>
        <dbReference type="ChEBI" id="CHEBI:58210"/>
        <dbReference type="ChEBI" id="CHEBI:58483"/>
        <dbReference type="ChEBI" id="CHEBI:128753"/>
        <dbReference type="EC" id="1.17.7.3"/>
    </reaction>
</comment>
<dbReference type="SUPFAM" id="SSF56014">
    <property type="entry name" value="Nitrite and sulphite reductase 4Fe-4S domain-like"/>
    <property type="match status" value="1"/>
</dbReference>
<dbReference type="UniPathway" id="UPA00056">
    <property type="reaction ID" value="UER00096"/>
</dbReference>
<dbReference type="InterPro" id="IPR058579">
    <property type="entry name" value="IspG_C"/>
</dbReference>
<comment type="cofactor">
    <cofactor evidence="7">
        <name>[4Fe-4S] cluster</name>
        <dbReference type="ChEBI" id="CHEBI:49883"/>
    </cofactor>
    <text evidence="7">Binds 1 [4Fe-4S] cluster.</text>
</comment>
<dbReference type="InterPro" id="IPR058578">
    <property type="entry name" value="IspG_TIM"/>
</dbReference>
<feature type="domain" description="IspG TIM-barrel" evidence="8">
    <location>
        <begin position="10"/>
        <end position="248"/>
    </location>
</feature>
<sequence>MNNQVKRRKTKAVNVGKVQVGGGAPVAVQSMTCTDTRNVRETIEQIEALEKAGCEIVRVAVPDAEAASVLGKIKKSISIPLIADIHFNHHYALMAIEQDVDGIRINPGNVGKKNIAEIVRAAKDHNTVIRIGVNAGSLEKELQEKHGGPTAHALTESALNNLAFVEDMGFDRIKLSLKSSHVPTMIDAYRLVADKTDYPLHLGVTEAGTLVTSAVKSSIGMGLLLHEGIGDTIRVSVTGSPVLEIGIAYDILRALDIRRVGPDIISCPTCGRCEIDLFGLVEQVEHSLSGMKDYMKIALMGCVVNGPGEAAEADVGIAGGRGMGLLFKKGQVIRKIREEEFVKALLQEIQEMTGE</sequence>
<dbReference type="HOGENOM" id="CLU_042258_0_0_7"/>
<dbReference type="Gene3D" id="3.20.20.20">
    <property type="entry name" value="Dihydropteroate synthase-like"/>
    <property type="match status" value="1"/>
</dbReference>
<reference evidence="10 11" key="1">
    <citation type="journal article" date="2007" name="Proc. Natl. Acad. Sci. U.S.A.">
        <title>The genome of Syntrophus aciditrophicus: life at the thermodynamic limit of microbial growth.</title>
        <authorList>
            <person name="McInerney M.J."/>
            <person name="Rohlin L."/>
            <person name="Mouttaki H."/>
            <person name="Kim U."/>
            <person name="Krupp R.S."/>
            <person name="Rios-Hernandez L."/>
            <person name="Sieber J."/>
            <person name="Struchtemeyer C.G."/>
            <person name="Bhattacharyya A."/>
            <person name="Campbell J.W."/>
            <person name="Gunsalus R.P."/>
        </authorList>
    </citation>
    <scope>NUCLEOTIDE SEQUENCE [LARGE SCALE GENOMIC DNA]</scope>
    <source>
        <strain evidence="10 11">SB</strain>
    </source>
</reference>
<keyword evidence="5 7" id="KW-0411">Iron-sulfur</keyword>
<proteinExistence type="inferred from homology"/>
<dbReference type="InParanoid" id="Q2LTR8"/>
<keyword evidence="4 7" id="KW-0408">Iron</keyword>
<evidence type="ECO:0000256" key="6">
    <source>
        <dbReference type="ARBA" id="ARBA00023229"/>
    </source>
</evidence>
<evidence type="ECO:0000256" key="1">
    <source>
        <dbReference type="ARBA" id="ARBA00022485"/>
    </source>
</evidence>
<dbReference type="GO" id="GO:0016114">
    <property type="term" value="P:terpenoid biosynthetic process"/>
    <property type="evidence" value="ECO:0007669"/>
    <property type="project" value="InterPro"/>
</dbReference>
<comment type="similarity">
    <text evidence="7">Belongs to the IspG family.</text>
</comment>
<dbReference type="DNASU" id="3883154"/>
<dbReference type="InterPro" id="IPR016425">
    <property type="entry name" value="IspG_bac"/>
</dbReference>
<dbReference type="InterPro" id="IPR011005">
    <property type="entry name" value="Dihydropteroate_synth-like_sf"/>
</dbReference>
<dbReference type="NCBIfam" id="TIGR00612">
    <property type="entry name" value="ispG_gcpE"/>
    <property type="match status" value="1"/>
</dbReference>
<dbReference type="EMBL" id="CP000252">
    <property type="protein sequence ID" value="ABC77480.1"/>
    <property type="molecule type" value="Genomic_DNA"/>
</dbReference>